<dbReference type="PRINTS" id="PR00396">
    <property type="entry name" value="SHIGARICIN"/>
</dbReference>
<evidence type="ECO:0000256" key="1">
    <source>
        <dbReference type="ARBA" id="ARBA00010414"/>
    </source>
</evidence>
<dbReference type="SMART" id="SM00458">
    <property type="entry name" value="RICIN"/>
    <property type="match status" value="1"/>
</dbReference>
<dbReference type="SUPFAM" id="SSF50370">
    <property type="entry name" value="Ricin B-like lectins"/>
    <property type="match status" value="1"/>
</dbReference>
<sequence length="421" mass="47177">MFESTYWAHCSSIVEGKNNTTINYQTVNLVTNVNNRESYTEFLQSLRDHLASGEQRHGIPVLRDGFTLPDSQLFLLVDLSNSAKASVTLALDVTNTYVVAYLVGNQSYFFNDVPDAGFSNLFTDTQQNMLPFGSSFDELEIVASKSTGKIDLGLVALEEAISSLNNISSIQKKELASELVVVIQMVSVAARFKLIEQQVRWSSQNNQTFRPDASLRSLEKNWITLSTAIQESNEGVFSNPVQLQRSNNKKFNVHSVSRELVSNLALMFFICTDKSTLSQFSQPLPSFRLCADDSEPTVRIIGRNGLCVNVSNEKYHNHNPVHLWPCKPKTDANQLWTLKRDGTIQSNGKCLNVNGYFAGNNMGIHDCENATNWEVWDNGTIINPQSGLVLTAKSEEKGTILTVEKNMLERMKIKIKNNQKF</sequence>
<keyword evidence="4" id="KW-0652">Protein synthesis inhibitor</keyword>
<evidence type="ECO:0000259" key="5">
    <source>
        <dbReference type="SMART" id="SM00458"/>
    </source>
</evidence>
<dbReference type="Gene3D" id="4.10.470.10">
    <property type="entry name" value="Ricin (A Subunit), domain 2"/>
    <property type="match status" value="1"/>
</dbReference>
<dbReference type="Pfam" id="PF00161">
    <property type="entry name" value="RIP"/>
    <property type="match status" value="1"/>
</dbReference>
<comment type="function">
    <text evidence="4">The A chain is responsible for inhibiting protein synthesis through the catalytic inactivation of 60S ribosomal subunits by removing adenine from position 4,324 of 28S rRNA. The B chain binds to cell receptors and probably facilitates the entry into the cell of the A chain; B chains are also responsible for cell agglutination (lectin activity).</text>
</comment>
<keyword evidence="3" id="KW-0325">Glycoprotein</keyword>
<dbReference type="PANTHER" id="PTHR33453:SF34">
    <property type="entry name" value="RIBOSOME-INACTIVATING PROTEIN"/>
    <property type="match status" value="1"/>
</dbReference>
<dbReference type="InterPro" id="IPR036041">
    <property type="entry name" value="Ribosome-inact_prot_sf"/>
</dbReference>
<name>A0A4D6TY34_VERFO</name>
<evidence type="ECO:0000256" key="2">
    <source>
        <dbReference type="ARBA" id="ARBA00023157"/>
    </source>
</evidence>
<protein>
    <recommendedName>
        <fullName evidence="4">Ribosome-inactivating protein</fullName>
    </recommendedName>
    <component>
        <recommendedName>
            <fullName evidence="4">Ribosome-inactivating protein chain A</fullName>
        </recommendedName>
        <alternativeName>
            <fullName evidence="4">rRNA N-glycosidase</fullName>
            <ecNumber evidence="4">3.2.2.22</ecNumber>
        </alternativeName>
    </component>
    <component>
        <recommendedName>
            <fullName evidence="4">Ribosome-inactivating protein chain B</fullName>
        </recommendedName>
    </component>
</protein>
<keyword evidence="4" id="KW-0611">Plant defense</keyword>
<dbReference type="InterPro" id="IPR035992">
    <property type="entry name" value="Ricin_B-like_lectins"/>
</dbReference>
<keyword evidence="4" id="KW-0800">Toxin</keyword>
<comment type="similarity">
    <text evidence="1">In the N-terminal section; belongs to the ribosome-inactivating protein family. Type 2 RIP subfamily.</text>
</comment>
<dbReference type="CDD" id="cd23443">
    <property type="entry name" value="beta-trefoil_Ricin_RIPs_II_rpt1"/>
    <property type="match status" value="1"/>
</dbReference>
<accession>A0A4D6TY34</accession>
<comment type="subunit">
    <text evidence="4">Might form dimers or tetramers of disulfide-linked A and B chains.</text>
</comment>
<proteinExistence type="evidence at transcript level"/>
<dbReference type="AlphaFoldDB" id="A0A4D6TY34"/>
<evidence type="ECO:0000256" key="3">
    <source>
        <dbReference type="ARBA" id="ARBA00023180"/>
    </source>
</evidence>
<dbReference type="SUPFAM" id="SSF56371">
    <property type="entry name" value="Ribosome inactivating proteins (RIP)"/>
    <property type="match status" value="1"/>
</dbReference>
<keyword evidence="4 6" id="KW-0378">Hydrolase</keyword>
<dbReference type="PROSITE" id="PS50231">
    <property type="entry name" value="RICIN_B_LECTIN"/>
    <property type="match status" value="1"/>
</dbReference>
<reference evidence="6" key="1">
    <citation type="submission" date="2018-09" db="EMBL/GenBank/DDBJ databases">
        <authorList>
            <person name="Lu W."/>
            <person name="Mao Y."/>
            <person name="Wu L."/>
        </authorList>
    </citation>
    <scope>NUCLEOTIDE SEQUENCE</scope>
    <source>
        <tissue evidence="6">Seed</tissue>
    </source>
</reference>
<dbReference type="Gene3D" id="3.40.420.10">
    <property type="entry name" value="Ricin (A subunit), domain 1"/>
    <property type="match status" value="1"/>
</dbReference>
<evidence type="ECO:0000313" key="6">
    <source>
        <dbReference type="EMBL" id="QCH00555.1"/>
    </source>
</evidence>
<feature type="domain" description="Ricin B lectin" evidence="5">
    <location>
        <begin position="295"/>
        <end position="414"/>
    </location>
</feature>
<dbReference type="Pfam" id="PF00652">
    <property type="entry name" value="Ricin_B_lectin"/>
    <property type="match status" value="1"/>
</dbReference>
<evidence type="ECO:0000256" key="4">
    <source>
        <dbReference type="RuleBase" id="RU004915"/>
    </source>
</evidence>
<comment type="similarity">
    <text evidence="4">Belongs to the ribosome-inactivating protein family.</text>
</comment>
<keyword evidence="2" id="KW-1015">Disulfide bond</keyword>
<dbReference type="GO" id="GO:0017148">
    <property type="term" value="P:negative regulation of translation"/>
    <property type="evidence" value="ECO:0007669"/>
    <property type="project" value="UniProtKB-KW"/>
</dbReference>
<dbReference type="EC" id="3.2.2.22" evidence="4"/>
<dbReference type="GO" id="GO:0006952">
    <property type="term" value="P:defense response"/>
    <property type="evidence" value="ECO:0007669"/>
    <property type="project" value="UniProtKB-KW"/>
</dbReference>
<dbReference type="EMBL" id="MH922925">
    <property type="protein sequence ID" value="QCH00555.1"/>
    <property type="molecule type" value="mRNA"/>
</dbReference>
<dbReference type="GO" id="GO:0030598">
    <property type="term" value="F:rRNA N-glycosylase activity"/>
    <property type="evidence" value="ECO:0007669"/>
    <property type="project" value="UniProtKB-EC"/>
</dbReference>
<dbReference type="InterPro" id="IPR001574">
    <property type="entry name" value="Ribosome_inactivat_prot"/>
</dbReference>
<comment type="catalytic activity">
    <reaction evidence="4">
        <text>Endohydrolysis of the N-glycosidic bond at one specific adenosine on the 28S rRNA.</text>
        <dbReference type="EC" id="3.2.2.22"/>
    </reaction>
</comment>
<dbReference type="InterPro" id="IPR016138">
    <property type="entry name" value="Ribosome_inactivat_prot_sub1"/>
</dbReference>
<dbReference type="InterPro" id="IPR000772">
    <property type="entry name" value="Ricin_B_lectin"/>
</dbReference>
<keyword evidence="6" id="KW-0326">Glycosidase</keyword>
<dbReference type="InterPro" id="IPR016139">
    <property type="entry name" value="Ribosome_inactivat_prot_sub2"/>
</dbReference>
<dbReference type="Gene3D" id="2.80.10.50">
    <property type="match status" value="1"/>
</dbReference>
<dbReference type="GO" id="GO:0090729">
    <property type="term" value="F:toxin activity"/>
    <property type="evidence" value="ECO:0007669"/>
    <property type="project" value="UniProtKB-KW"/>
</dbReference>
<dbReference type="PANTHER" id="PTHR33453">
    <property type="match status" value="1"/>
</dbReference>
<organism evidence="6">
    <name type="scientific">Vernicia fordii</name>
    <name type="common">Tung</name>
    <name type="synonym">Aleurites fordii</name>
    <dbReference type="NCBI Taxonomy" id="73154"/>
    <lineage>
        <taxon>Eukaryota</taxon>
        <taxon>Viridiplantae</taxon>
        <taxon>Streptophyta</taxon>
        <taxon>Embryophyta</taxon>
        <taxon>Tracheophyta</taxon>
        <taxon>Spermatophyta</taxon>
        <taxon>Magnoliopsida</taxon>
        <taxon>eudicotyledons</taxon>
        <taxon>Gunneridae</taxon>
        <taxon>Pentapetalae</taxon>
        <taxon>rosids</taxon>
        <taxon>fabids</taxon>
        <taxon>Malpighiales</taxon>
        <taxon>Euphorbiaceae</taxon>
        <taxon>Crotonoideae</taxon>
        <taxon>Aleuritideae</taxon>
        <taxon>Vernicia</taxon>
    </lineage>
</organism>
<dbReference type="InterPro" id="IPR017989">
    <property type="entry name" value="Ribosome_inactivat_1/2"/>
</dbReference>